<dbReference type="Proteomes" id="UP001607302">
    <property type="component" value="Unassembled WGS sequence"/>
</dbReference>
<dbReference type="PANTHER" id="PTHR11461:SF211">
    <property type="entry name" value="GH10112P-RELATED"/>
    <property type="match status" value="1"/>
</dbReference>
<evidence type="ECO:0000313" key="8">
    <source>
        <dbReference type="Proteomes" id="UP001607302"/>
    </source>
</evidence>
<dbReference type="InterPro" id="IPR000215">
    <property type="entry name" value="Serpin_fam"/>
</dbReference>
<evidence type="ECO:0000256" key="3">
    <source>
        <dbReference type="ARBA" id="ARBA00022900"/>
    </source>
</evidence>
<keyword evidence="8" id="KW-1185">Reference proteome</keyword>
<evidence type="ECO:0000256" key="1">
    <source>
        <dbReference type="ARBA" id="ARBA00009500"/>
    </source>
</evidence>
<name>A0ABD2BDB6_VESSQ</name>
<organism evidence="7 8">
    <name type="scientific">Vespula squamosa</name>
    <name type="common">Southern yellow jacket</name>
    <name type="synonym">Wasp</name>
    <dbReference type="NCBI Taxonomy" id="30214"/>
    <lineage>
        <taxon>Eukaryota</taxon>
        <taxon>Metazoa</taxon>
        <taxon>Ecdysozoa</taxon>
        <taxon>Arthropoda</taxon>
        <taxon>Hexapoda</taxon>
        <taxon>Insecta</taxon>
        <taxon>Pterygota</taxon>
        <taxon>Neoptera</taxon>
        <taxon>Endopterygota</taxon>
        <taxon>Hymenoptera</taxon>
        <taxon>Apocrita</taxon>
        <taxon>Aculeata</taxon>
        <taxon>Vespoidea</taxon>
        <taxon>Vespidae</taxon>
        <taxon>Vespinae</taxon>
        <taxon>Vespula</taxon>
    </lineage>
</organism>
<comment type="similarity">
    <text evidence="1 4">Belongs to the serpin family.</text>
</comment>
<dbReference type="InterPro" id="IPR023795">
    <property type="entry name" value="Serpin_CS"/>
</dbReference>
<proteinExistence type="inferred from homology"/>
<evidence type="ECO:0000256" key="2">
    <source>
        <dbReference type="ARBA" id="ARBA00022690"/>
    </source>
</evidence>
<evidence type="ECO:0000256" key="5">
    <source>
        <dbReference type="SAM" id="MobiDB-lite"/>
    </source>
</evidence>
<dbReference type="PROSITE" id="PS00284">
    <property type="entry name" value="SERPIN"/>
    <property type="match status" value="1"/>
</dbReference>
<dbReference type="GO" id="GO:0004867">
    <property type="term" value="F:serine-type endopeptidase inhibitor activity"/>
    <property type="evidence" value="ECO:0007669"/>
    <property type="project" value="UniProtKB-KW"/>
</dbReference>
<dbReference type="Gene3D" id="2.30.39.10">
    <property type="entry name" value="Alpha-1-antitrypsin, domain 1"/>
    <property type="match status" value="2"/>
</dbReference>
<feature type="domain" description="Serpin" evidence="6">
    <location>
        <begin position="1242"/>
        <end position="1684"/>
    </location>
</feature>
<dbReference type="InterPro" id="IPR042178">
    <property type="entry name" value="Serpin_sf_1"/>
</dbReference>
<dbReference type="SUPFAM" id="SSF56574">
    <property type="entry name" value="Serpins"/>
    <property type="match status" value="1"/>
</dbReference>
<dbReference type="SMART" id="SM00093">
    <property type="entry name" value="SERPIN"/>
    <property type="match status" value="1"/>
</dbReference>
<keyword evidence="3" id="KW-0722">Serine protease inhibitor</keyword>
<dbReference type="Pfam" id="PF00079">
    <property type="entry name" value="Serpin"/>
    <property type="match status" value="1"/>
</dbReference>
<sequence length="1688" mass="186302">MSVPAYYRQCGGHEFGMLATIVVSKSSDSQPVTRNLRTRQGWQVLTVLVIFLTSIFSSCKASSLSKVTAGGLDDTEKLWDQRSNISKNVDYKKDENENPIRRDLPASPAELLKPDKFLFYTYNDQGNMITKQMSLREIQTLIASGNGGHLAMEIYEPHKSGDLLNGEKKVMDVVEKVQNVLKSALDKPSTMAGSLSTIPEYANAEWSSILPGILTNSDIEADPTSEEPNYVEITKPDSLMQEISATLLNHETQSSTLKPSMLTNPETPEQFVNDVISTTSSFPLISIIKENNFTTIISYGETKSPDKYTEKPMIPVPVITTEGKPFTDQLEIIDDSMYQTSSTKSTVEHSDIDYLPIEKMNNATMFEKVPVKVWDELEQNVTFDESNISRVTEYVPILTMLVGSTVNDSLALATNEVLSSTESDVTKKVTETMSLEISTVETNMKISQSESVTTLSGDLITDTVTPTVITHAQTESSEHLSKGNITTQSIDDRNVTVSEILEITTPPILSIISTSTLLPKKPTNDEQLNISQSFNLTMNATEGIGSSTSTSAQPDNYFDVSLLVNSSDDTSEGTSISTITDSASFSETTNLPVAIIVTKNITLNHETNFKPIDSSTSDVDADKYDGNPESLMNKLESIGTNEKESSVMKEQSSLIETEISKINDISTVQPTVASNTMNSTSTSTYTTETIFVRIDGPSVDPPTLSSMIPKSTTATKITFINDLISNTSTESNIYITSTTTESIVEKLMNDTKTLITNTISLPVLPINETNFIGNHIKDFVKDISLPSTNQHTITTTPVVFNEPITATNSIKSSDMRTTVAGIKNTIMSSQMETSYTTPISDIIIDNVQTTESYSNSEASSNMNPDANSKEPSFIRHQNDLVESLNSITTILPLEQETVTDKTVMNVTTKAHTTLLTPNAVSVVIQEHMTTLIAGEQSVTETFLNIHDYELKNHTGIELEASLKTNESRYSDSKEDTQRYSTPYVKLNITFTNDLSSIDASNVSVDNMIITKISENTELTSSSTTIEPSQDLRVQTNKTIEEPIENIATINESNWMIDQITASANTKNNTKNNNTNGTSSEIIDDNMKDNTKIKVKSNESISVPPGVIEEVSSSELLTPSVSMATENSLASQSTSKTSYNENINGNYSEDRETTEKWLLIPHKVVASSTVEKATVYPTTQKIIQDITHASDARLPALTSEIKSNENIPLDSPASVNALDVTVTKTESDIVNFSKMCNNLAFDFWMAANKGLSTNRSLVLSPFGMVSLLAMIFLGARGTTSDQMNELLKLDDVATFNPHLVFQNVTDMVGLTRGQGITNAAFVRELFVDRARVRKTLPFYKEQAQQFYEGLVAEVNFATIGDIVRRRTNLLVRKQTGGRIKDFIKANTVPLRSPLAAVSANVFQTNCNSSFVSSDGRDGELYFAVSPAIRQRKLIPVPAIVWRSNILAGYEPSLDATAVALGKVENLVTTIFLLPGQQGHIAPGDTLDRLERRLITSASRDNNWNRLLKVLLPRNSLELQIPKFTHRSVVNATAALRRMGFDRLFTEQADLKGINGIGNHLHLSDILQINLFGTCGDENPTNGRHHMETYPATPIKRARQHEETSVNSNRMALDTRGQSNLLDYLEVNASKSMLRKTDKRKKRHAADNAKVIMRSERSRLKLDRPFLYFVRHNPTGLILHMGRFNPRLLP</sequence>
<protein>
    <submittedName>
        <fullName evidence="7">Serine-rich adhesin for platelets-like</fullName>
    </submittedName>
</protein>
<dbReference type="Gene3D" id="3.30.497.10">
    <property type="entry name" value="Antithrombin, subunit I, domain 2"/>
    <property type="match status" value="1"/>
</dbReference>
<dbReference type="InterPro" id="IPR023796">
    <property type="entry name" value="Serpin_dom"/>
</dbReference>
<evidence type="ECO:0000256" key="4">
    <source>
        <dbReference type="RuleBase" id="RU000411"/>
    </source>
</evidence>
<dbReference type="PANTHER" id="PTHR11461">
    <property type="entry name" value="SERINE PROTEASE INHIBITOR, SERPIN"/>
    <property type="match status" value="1"/>
</dbReference>
<evidence type="ECO:0000313" key="7">
    <source>
        <dbReference type="EMBL" id="KAL2730721.1"/>
    </source>
</evidence>
<reference evidence="7 8" key="1">
    <citation type="journal article" date="2024" name="Ann. Entomol. Soc. Am.">
        <title>Genomic analyses of the southern and eastern yellowjacket wasps (Hymenoptera: Vespidae) reveal evolutionary signatures of social life.</title>
        <authorList>
            <person name="Catto M.A."/>
            <person name="Caine P.B."/>
            <person name="Orr S.E."/>
            <person name="Hunt B.G."/>
            <person name="Goodisman M.A.D."/>
        </authorList>
    </citation>
    <scope>NUCLEOTIDE SEQUENCE [LARGE SCALE GENOMIC DNA]</scope>
    <source>
        <strain evidence="7">233</strain>
        <tissue evidence="7">Head and thorax</tissue>
    </source>
</reference>
<keyword evidence="2" id="KW-0646">Protease inhibitor</keyword>
<accession>A0ABD2BDB6</accession>
<gene>
    <name evidence="7" type="ORF">V1478_005134</name>
</gene>
<dbReference type="InterPro" id="IPR036186">
    <property type="entry name" value="Serpin_sf"/>
</dbReference>
<feature type="region of interest" description="Disordered" evidence="5">
    <location>
        <begin position="1126"/>
        <end position="1146"/>
    </location>
</feature>
<dbReference type="InterPro" id="IPR042185">
    <property type="entry name" value="Serpin_sf_2"/>
</dbReference>
<comment type="caution">
    <text evidence="7">The sequence shown here is derived from an EMBL/GenBank/DDBJ whole genome shotgun (WGS) entry which is preliminary data.</text>
</comment>
<dbReference type="EMBL" id="JAUDFV010000110">
    <property type="protein sequence ID" value="KAL2730721.1"/>
    <property type="molecule type" value="Genomic_DNA"/>
</dbReference>
<evidence type="ECO:0000259" key="6">
    <source>
        <dbReference type="SMART" id="SM00093"/>
    </source>
</evidence>